<keyword evidence="3" id="KW-1185">Reference proteome</keyword>
<name>U2M386_9FIRM</name>
<evidence type="ECO:0000313" key="2">
    <source>
        <dbReference type="EMBL" id="ERJ96219.1"/>
    </source>
</evidence>
<dbReference type="InterPro" id="IPR001387">
    <property type="entry name" value="Cro/C1-type_HTH"/>
</dbReference>
<evidence type="ECO:0000259" key="1">
    <source>
        <dbReference type="PROSITE" id="PS50943"/>
    </source>
</evidence>
<dbReference type="eggNOG" id="COG1396">
    <property type="taxonomic scope" value="Bacteria"/>
</dbReference>
<dbReference type="SUPFAM" id="SSF47413">
    <property type="entry name" value="lambda repressor-like DNA-binding domains"/>
    <property type="match status" value="1"/>
</dbReference>
<dbReference type="Gene3D" id="1.10.260.40">
    <property type="entry name" value="lambda repressor-like DNA-binding domains"/>
    <property type="match status" value="1"/>
</dbReference>
<gene>
    <name evidence="2" type="ORF">RUMCAL_01354</name>
</gene>
<dbReference type="GO" id="GO:0003677">
    <property type="term" value="F:DNA binding"/>
    <property type="evidence" value="ECO:0007669"/>
    <property type="project" value="UniProtKB-KW"/>
</dbReference>
<dbReference type="HOGENOM" id="CLU_914948_0_0_9"/>
<organism evidence="2 3">
    <name type="scientific">Ruminococcus callidus ATCC 27760</name>
    <dbReference type="NCBI Taxonomy" id="411473"/>
    <lineage>
        <taxon>Bacteria</taxon>
        <taxon>Bacillati</taxon>
        <taxon>Bacillota</taxon>
        <taxon>Clostridia</taxon>
        <taxon>Eubacteriales</taxon>
        <taxon>Oscillospiraceae</taxon>
        <taxon>Ruminococcus</taxon>
    </lineage>
</organism>
<dbReference type="RefSeq" id="WP_021682838.1">
    <property type="nucleotide sequence ID" value="NZ_KI260449.1"/>
</dbReference>
<dbReference type="STRING" id="411473.RUMCAL_01354"/>
<feature type="domain" description="HTH cro/C1-type" evidence="1">
    <location>
        <begin position="171"/>
        <end position="229"/>
    </location>
</feature>
<accession>U2M386</accession>
<protein>
    <submittedName>
        <fullName evidence="2">DNA-binding helix-turn-helix protein</fullName>
    </submittedName>
</protein>
<dbReference type="InterPro" id="IPR010982">
    <property type="entry name" value="Lambda_DNA-bd_dom_sf"/>
</dbReference>
<dbReference type="OrthoDB" id="1863922at2"/>
<dbReference type="SMART" id="SM00530">
    <property type="entry name" value="HTH_XRE"/>
    <property type="match status" value="1"/>
</dbReference>
<evidence type="ECO:0000313" key="3">
    <source>
        <dbReference type="Proteomes" id="UP000016662"/>
    </source>
</evidence>
<dbReference type="PROSITE" id="PS50943">
    <property type="entry name" value="HTH_CROC1"/>
    <property type="match status" value="1"/>
</dbReference>
<dbReference type="PATRIC" id="fig|411473.3.peg.1099"/>
<dbReference type="AlphaFoldDB" id="U2M386"/>
<dbReference type="EMBL" id="AWVF01000175">
    <property type="protein sequence ID" value="ERJ96219.1"/>
    <property type="molecule type" value="Genomic_DNA"/>
</dbReference>
<proteinExistence type="predicted"/>
<comment type="caution">
    <text evidence="2">The sequence shown here is derived from an EMBL/GenBank/DDBJ whole genome shotgun (WGS) entry which is preliminary data.</text>
</comment>
<dbReference type="CDD" id="cd00093">
    <property type="entry name" value="HTH_XRE"/>
    <property type="match status" value="1"/>
</dbReference>
<sequence>MEFTKEYINKNGQNENLVRKLKSIQLYLDGDLPEWKQLIAIGGFIIDVIRELKWAEQPLFSKMGEIDKEPVMTYSEIYNEILYAVNQHLLVPLADELNLIWHEWNEGETKKYQDIQNIEEMDRFLFTVIEKMYPGIEQWMRYYYLHEDENVEKAALNLQRHSGKNVLGNRIRKIRQMQGLTQAELGVAIEFGENTAGVRVAQYEQGARNPNMQLKKKLASVLQVSLQAFCVSDIADTMQLLFALEDIHGIKIKKEDEKFLLQFEDNELQSLLKLWWEKQEEIRFHKITRNMYDFWRYRFSENEE</sequence>
<dbReference type="Pfam" id="PF01381">
    <property type="entry name" value="HTH_3"/>
    <property type="match status" value="1"/>
</dbReference>
<reference evidence="2 3" key="1">
    <citation type="submission" date="2013-07" db="EMBL/GenBank/DDBJ databases">
        <authorList>
            <person name="Weinstock G."/>
            <person name="Sodergren E."/>
            <person name="Wylie T."/>
            <person name="Fulton L."/>
            <person name="Fulton R."/>
            <person name="Fronick C."/>
            <person name="O'Laughlin M."/>
            <person name="Godfrey J."/>
            <person name="Miner T."/>
            <person name="Herter B."/>
            <person name="Appelbaum E."/>
            <person name="Cordes M."/>
            <person name="Lek S."/>
            <person name="Wollam A."/>
            <person name="Pepin K.H."/>
            <person name="Palsikar V.B."/>
            <person name="Mitreva M."/>
            <person name="Wilson R.K."/>
        </authorList>
    </citation>
    <scope>NUCLEOTIDE SEQUENCE [LARGE SCALE GENOMIC DNA]</scope>
    <source>
        <strain evidence="2 3">ATCC 27760</strain>
    </source>
</reference>
<keyword evidence="2" id="KW-0238">DNA-binding</keyword>
<dbReference type="Proteomes" id="UP000016662">
    <property type="component" value="Unassembled WGS sequence"/>
</dbReference>